<keyword evidence="1" id="KW-0472">Membrane</keyword>
<protein>
    <submittedName>
        <fullName evidence="2">Uncharacterized protein</fullName>
    </submittedName>
</protein>
<dbReference type="EMBL" id="MN739460">
    <property type="protein sequence ID" value="QHT05860.1"/>
    <property type="molecule type" value="Genomic_DNA"/>
</dbReference>
<feature type="transmembrane region" description="Helical" evidence="1">
    <location>
        <begin position="6"/>
        <end position="24"/>
    </location>
</feature>
<dbReference type="AlphaFoldDB" id="A0A6C0CPS7"/>
<organism evidence="2">
    <name type="scientific">viral metagenome</name>
    <dbReference type="NCBI Taxonomy" id="1070528"/>
    <lineage>
        <taxon>unclassified sequences</taxon>
        <taxon>metagenomes</taxon>
        <taxon>organismal metagenomes</taxon>
    </lineage>
</organism>
<reference evidence="2" key="1">
    <citation type="journal article" date="2020" name="Nature">
        <title>Giant virus diversity and host interactions through global metagenomics.</title>
        <authorList>
            <person name="Schulz F."/>
            <person name="Roux S."/>
            <person name="Paez-Espino D."/>
            <person name="Jungbluth S."/>
            <person name="Walsh D.A."/>
            <person name="Denef V.J."/>
            <person name="McMahon K.D."/>
            <person name="Konstantinidis K.T."/>
            <person name="Eloe-Fadrosh E.A."/>
            <person name="Kyrpides N.C."/>
            <person name="Woyke T."/>
        </authorList>
    </citation>
    <scope>NUCLEOTIDE SEQUENCE</scope>
    <source>
        <strain evidence="2">GVMAG-M-3300021425-14</strain>
    </source>
</reference>
<accession>A0A6C0CPS7</accession>
<evidence type="ECO:0000256" key="1">
    <source>
        <dbReference type="SAM" id="Phobius"/>
    </source>
</evidence>
<proteinExistence type="predicted"/>
<name>A0A6C0CPS7_9ZZZZ</name>
<keyword evidence="1" id="KW-1133">Transmembrane helix</keyword>
<sequence length="72" mass="8670">MHIFVMIFIELIFIMIFGVILLDIKEKKNIKLAFNTILVFVIIMVLKLFMWMWALKENMSVCDFTTMLYCKK</sequence>
<keyword evidence="1" id="KW-0812">Transmembrane</keyword>
<evidence type="ECO:0000313" key="2">
    <source>
        <dbReference type="EMBL" id="QHT05860.1"/>
    </source>
</evidence>
<feature type="transmembrane region" description="Helical" evidence="1">
    <location>
        <begin position="36"/>
        <end position="54"/>
    </location>
</feature>